<dbReference type="InterPro" id="IPR002575">
    <property type="entry name" value="Aminoglycoside_PTrfase"/>
</dbReference>
<dbReference type="EMBL" id="GL629735">
    <property type="protein sequence ID" value="EFX05248.1"/>
    <property type="molecule type" value="Genomic_DNA"/>
</dbReference>
<sequence length="266" mass="30407">MGRPVSPERSQILDAEITEEAAVIVYQTPRKVISVLENGIAKKWTRGDSQLHEMEALRVAKECGLLVPDVRGYGTTPAGKIWLAMDKIAGQPLEQVWKDLSKTKKTAIAQQLGAFMAQKRAMPPPEGHIGGPRAGQPGREIRQYHDYEIPACRDESEFNKYLLGALLWNTPVPFRNAFAECLRADHRIVYTHADFALRNIMVQDGQVTGVLDWENAGWFPEYWEYVKFFHQNFGNNDFRDYADIIFPRSFPNELITYTALLKYQYP</sequence>
<proteinExistence type="predicted"/>
<evidence type="ECO:0000313" key="2">
    <source>
        <dbReference type="EMBL" id="EFX05248.1"/>
    </source>
</evidence>
<evidence type="ECO:0000259" key="1">
    <source>
        <dbReference type="Pfam" id="PF01636"/>
    </source>
</evidence>
<dbReference type="OrthoDB" id="2906425at2759"/>
<reference evidence="2 3" key="1">
    <citation type="journal article" date="2011" name="Proc. Natl. Acad. Sci. U.S.A.">
        <title>Genome and transcriptome analyses of the mountain pine beetle-fungal symbiont Grosmannia clavigera, a lodgepole pine pathogen.</title>
        <authorList>
            <person name="DiGuistini S."/>
            <person name="Wang Y."/>
            <person name="Liao N.Y."/>
            <person name="Taylor G."/>
            <person name="Tanguay P."/>
            <person name="Feau N."/>
            <person name="Henrissat B."/>
            <person name="Chan S.K."/>
            <person name="Hesse-Orce U."/>
            <person name="Alamouti S.M."/>
            <person name="Tsui C.K.M."/>
            <person name="Docking R.T."/>
            <person name="Levasseur A."/>
            <person name="Haridas S."/>
            <person name="Robertson G."/>
            <person name="Birol I."/>
            <person name="Holt R.A."/>
            <person name="Marra M.A."/>
            <person name="Hamelin R.C."/>
            <person name="Hirst M."/>
            <person name="Jones S.J.M."/>
            <person name="Bohlmann J."/>
            <person name="Breuil C."/>
        </authorList>
    </citation>
    <scope>NUCLEOTIDE SEQUENCE [LARGE SCALE GENOMIC DNA]</scope>
    <source>
        <strain evidence="3">kw1407 / UAMH 11150</strain>
    </source>
</reference>
<dbReference type="AlphaFoldDB" id="F0X9X7"/>
<dbReference type="Proteomes" id="UP000007796">
    <property type="component" value="Unassembled WGS sequence"/>
</dbReference>
<dbReference type="SUPFAM" id="SSF56112">
    <property type="entry name" value="Protein kinase-like (PK-like)"/>
    <property type="match status" value="1"/>
</dbReference>
<name>F0X9X7_GROCL</name>
<dbReference type="InterPro" id="IPR011009">
    <property type="entry name" value="Kinase-like_dom_sf"/>
</dbReference>
<dbReference type="InParanoid" id="F0X9X7"/>
<feature type="domain" description="Aminoglycoside phosphotransferase" evidence="1">
    <location>
        <begin position="51"/>
        <end position="229"/>
    </location>
</feature>
<keyword evidence="2" id="KW-0808">Transferase</keyword>
<dbReference type="eggNOG" id="ENOG502SP9R">
    <property type="taxonomic scope" value="Eukaryota"/>
</dbReference>
<accession>F0X9X7</accession>
<dbReference type="CDD" id="cd05120">
    <property type="entry name" value="APH_ChoK_like"/>
    <property type="match status" value="1"/>
</dbReference>
<dbReference type="InterPro" id="IPR051678">
    <property type="entry name" value="AGP_Transferase"/>
</dbReference>
<dbReference type="Gene3D" id="3.90.1200.10">
    <property type="match status" value="1"/>
</dbReference>
<dbReference type="PANTHER" id="PTHR21310:SF58">
    <property type="entry name" value="AMINOGLYCOSIDE PHOSPHOTRANSFERASE DOMAIN-CONTAINING PROTEIN"/>
    <property type="match status" value="1"/>
</dbReference>
<gene>
    <name evidence="2" type="ORF">CMQ_3317</name>
</gene>
<dbReference type="GeneID" id="25976404"/>
<evidence type="ECO:0000313" key="3">
    <source>
        <dbReference type="Proteomes" id="UP000007796"/>
    </source>
</evidence>
<dbReference type="GO" id="GO:0016740">
    <property type="term" value="F:transferase activity"/>
    <property type="evidence" value="ECO:0007669"/>
    <property type="project" value="UniProtKB-KW"/>
</dbReference>
<dbReference type="HOGENOM" id="CLU_021768_5_3_1"/>
<protein>
    <submittedName>
        <fullName evidence="2">Aminoglycoside phosphotransferase</fullName>
    </submittedName>
</protein>
<organism evidence="3">
    <name type="scientific">Grosmannia clavigera (strain kw1407 / UAMH 11150)</name>
    <name type="common">Blue stain fungus</name>
    <name type="synonym">Graphiocladiella clavigera</name>
    <dbReference type="NCBI Taxonomy" id="655863"/>
    <lineage>
        <taxon>Eukaryota</taxon>
        <taxon>Fungi</taxon>
        <taxon>Dikarya</taxon>
        <taxon>Ascomycota</taxon>
        <taxon>Pezizomycotina</taxon>
        <taxon>Sordariomycetes</taxon>
        <taxon>Sordariomycetidae</taxon>
        <taxon>Ophiostomatales</taxon>
        <taxon>Ophiostomataceae</taxon>
        <taxon>Leptographium</taxon>
    </lineage>
</organism>
<dbReference type="PANTHER" id="PTHR21310">
    <property type="entry name" value="AMINOGLYCOSIDE PHOSPHOTRANSFERASE-RELATED-RELATED"/>
    <property type="match status" value="1"/>
</dbReference>
<dbReference type="RefSeq" id="XP_014174730.1">
    <property type="nucleotide sequence ID" value="XM_014319255.1"/>
</dbReference>
<dbReference type="STRING" id="655863.F0X9X7"/>
<keyword evidence="3" id="KW-1185">Reference proteome</keyword>
<dbReference type="Pfam" id="PF01636">
    <property type="entry name" value="APH"/>
    <property type="match status" value="1"/>
</dbReference>